<name>A0A0B7BXY2_9EUPU</name>
<feature type="non-terminal residue" evidence="2">
    <location>
        <position position="1"/>
    </location>
</feature>
<gene>
    <name evidence="2" type="primary">ORF214353</name>
</gene>
<evidence type="ECO:0000256" key="1">
    <source>
        <dbReference type="SAM" id="MobiDB-lite"/>
    </source>
</evidence>
<feature type="region of interest" description="Disordered" evidence="1">
    <location>
        <begin position="98"/>
        <end position="131"/>
    </location>
</feature>
<feature type="compositionally biased region" description="Basic and acidic residues" evidence="1">
    <location>
        <begin position="27"/>
        <end position="45"/>
    </location>
</feature>
<protein>
    <submittedName>
        <fullName evidence="2">Uncharacterized protein</fullName>
    </submittedName>
</protein>
<reference evidence="2" key="1">
    <citation type="submission" date="2014-12" db="EMBL/GenBank/DDBJ databases">
        <title>Insight into the proteome of Arion vulgaris.</title>
        <authorList>
            <person name="Aradska J."/>
            <person name="Bulat T."/>
            <person name="Smidak R."/>
            <person name="Sarate P."/>
            <person name="Gangsoo J."/>
            <person name="Sialana F."/>
            <person name="Bilban M."/>
            <person name="Lubec G."/>
        </authorList>
    </citation>
    <scope>NUCLEOTIDE SEQUENCE</scope>
    <source>
        <tissue evidence="2">Skin</tissue>
    </source>
</reference>
<feature type="non-terminal residue" evidence="2">
    <location>
        <position position="131"/>
    </location>
</feature>
<sequence>ESRKENILWPVRSVNLNKNKNSLNESFKQDSADSDLQYEHHHLDSKNLPPQIRKDRHSTTTINHSEGNLFNAAADNDNSNNKMAAIVGEVSSFSIHKKPASHKGSLGAQIDDSHIPVSSRNIVQPGHDQDS</sequence>
<dbReference type="EMBL" id="HACG01050145">
    <property type="protein sequence ID" value="CEK97010.1"/>
    <property type="molecule type" value="Transcribed_RNA"/>
</dbReference>
<feature type="region of interest" description="Disordered" evidence="1">
    <location>
        <begin position="23"/>
        <end position="52"/>
    </location>
</feature>
<dbReference type="AlphaFoldDB" id="A0A0B7BXY2"/>
<accession>A0A0B7BXY2</accession>
<evidence type="ECO:0000313" key="2">
    <source>
        <dbReference type="EMBL" id="CEK97010.1"/>
    </source>
</evidence>
<organism evidence="2">
    <name type="scientific">Arion vulgaris</name>
    <dbReference type="NCBI Taxonomy" id="1028688"/>
    <lineage>
        <taxon>Eukaryota</taxon>
        <taxon>Metazoa</taxon>
        <taxon>Spiralia</taxon>
        <taxon>Lophotrochozoa</taxon>
        <taxon>Mollusca</taxon>
        <taxon>Gastropoda</taxon>
        <taxon>Heterobranchia</taxon>
        <taxon>Euthyneura</taxon>
        <taxon>Panpulmonata</taxon>
        <taxon>Eupulmonata</taxon>
        <taxon>Stylommatophora</taxon>
        <taxon>Helicina</taxon>
        <taxon>Arionoidea</taxon>
        <taxon>Arionidae</taxon>
        <taxon>Arion</taxon>
    </lineage>
</organism>
<proteinExistence type="predicted"/>